<sequence length="127" mass="14596">MAPSDQLFNLLLKGLAVLCGVSGRSMKIVVLGRISSLRLLKWFGYLRNFSPRICMRTFECISVKGVKQMGSWERTRLFCPVRTFCLVGFLNCGVSLGDRFRFSKCLRVLMCQVPEEFSMRQRRDETA</sequence>
<proteinExistence type="predicted"/>
<dbReference type="Proteomes" id="UP001279734">
    <property type="component" value="Unassembled WGS sequence"/>
</dbReference>
<evidence type="ECO:0008006" key="4">
    <source>
        <dbReference type="Google" id="ProtNLM"/>
    </source>
</evidence>
<comment type="caution">
    <text evidence="2">The sequence shown here is derived from an EMBL/GenBank/DDBJ whole genome shotgun (WGS) entry which is preliminary data.</text>
</comment>
<protein>
    <recommendedName>
        <fullName evidence="4">Secreted protein</fullName>
    </recommendedName>
</protein>
<feature type="signal peptide" evidence="1">
    <location>
        <begin position="1"/>
        <end position="23"/>
    </location>
</feature>
<accession>A0AAD3SYG8</accession>
<name>A0AAD3SYG8_NEPGR</name>
<reference evidence="2" key="1">
    <citation type="submission" date="2023-05" db="EMBL/GenBank/DDBJ databases">
        <title>Nepenthes gracilis genome sequencing.</title>
        <authorList>
            <person name="Fukushima K."/>
        </authorList>
    </citation>
    <scope>NUCLEOTIDE SEQUENCE</scope>
    <source>
        <strain evidence="2">SING2019-196</strain>
    </source>
</reference>
<dbReference type="AlphaFoldDB" id="A0AAD3SYG8"/>
<evidence type="ECO:0000313" key="3">
    <source>
        <dbReference type="Proteomes" id="UP001279734"/>
    </source>
</evidence>
<evidence type="ECO:0000256" key="1">
    <source>
        <dbReference type="SAM" id="SignalP"/>
    </source>
</evidence>
<feature type="chain" id="PRO_5042099302" description="Secreted protein" evidence="1">
    <location>
        <begin position="24"/>
        <end position="127"/>
    </location>
</feature>
<evidence type="ECO:0000313" key="2">
    <source>
        <dbReference type="EMBL" id="GMH19494.1"/>
    </source>
</evidence>
<gene>
    <name evidence="2" type="ORF">Nepgr_021335</name>
</gene>
<organism evidence="2 3">
    <name type="scientific">Nepenthes gracilis</name>
    <name type="common">Slender pitcher plant</name>
    <dbReference type="NCBI Taxonomy" id="150966"/>
    <lineage>
        <taxon>Eukaryota</taxon>
        <taxon>Viridiplantae</taxon>
        <taxon>Streptophyta</taxon>
        <taxon>Embryophyta</taxon>
        <taxon>Tracheophyta</taxon>
        <taxon>Spermatophyta</taxon>
        <taxon>Magnoliopsida</taxon>
        <taxon>eudicotyledons</taxon>
        <taxon>Gunneridae</taxon>
        <taxon>Pentapetalae</taxon>
        <taxon>Caryophyllales</taxon>
        <taxon>Nepenthaceae</taxon>
        <taxon>Nepenthes</taxon>
    </lineage>
</organism>
<keyword evidence="1" id="KW-0732">Signal</keyword>
<keyword evidence="3" id="KW-1185">Reference proteome</keyword>
<dbReference type="EMBL" id="BSYO01000020">
    <property type="protein sequence ID" value="GMH19494.1"/>
    <property type="molecule type" value="Genomic_DNA"/>
</dbReference>